<feature type="compositionally biased region" description="Low complexity" evidence="1">
    <location>
        <begin position="277"/>
        <end position="289"/>
    </location>
</feature>
<name>A0A1M5IYT3_9BACT</name>
<dbReference type="EMBL" id="FQUC01000021">
    <property type="protein sequence ID" value="SHG33466.1"/>
    <property type="molecule type" value="Genomic_DNA"/>
</dbReference>
<protein>
    <recommendedName>
        <fullName evidence="4">RecT family protein</fullName>
    </recommendedName>
</protein>
<evidence type="ECO:0000256" key="1">
    <source>
        <dbReference type="SAM" id="MobiDB-lite"/>
    </source>
</evidence>
<dbReference type="Proteomes" id="UP000184480">
    <property type="component" value="Unassembled WGS sequence"/>
</dbReference>
<feature type="region of interest" description="Disordered" evidence="1">
    <location>
        <begin position="269"/>
        <end position="303"/>
    </location>
</feature>
<sequence length="303" mass="34043">METKETEKMNWELPAIDLLEHPRVKESFINVLMKIHGKSEGDAEMIYEKELLYSKKTITGNNEFAICTGISLYSAFLEIATTGLSIQPGSKSEAFLQYRYGGNVVDPKTGKEKKINVASFVITAYGELNMRIRAGQIIRMNNPQVIYEGDRFQPKTNEQGVLIVDYAPAIPRKTNHIIGCYVCIVLPKNQYDFKWLLEDDIQRLAGYSKPKVTDKNPNPKAAVLYSSNNGQIDPGFLEAKTIKHAMRAYSKLRVSDTVSFEGDEEYEAPANIQSYAPTNNQPNETTPQNGSVTSVINDSDEPW</sequence>
<dbReference type="STRING" id="1346286.SAMN05444362_12161"/>
<dbReference type="AlphaFoldDB" id="A0A1M5IYT3"/>
<dbReference type="RefSeq" id="WP_062184341.1">
    <property type="nucleotide sequence ID" value="NZ_BBXL01000026.1"/>
</dbReference>
<dbReference type="OrthoDB" id="797187at2"/>
<evidence type="ECO:0008006" key="4">
    <source>
        <dbReference type="Google" id="ProtNLM"/>
    </source>
</evidence>
<proteinExistence type="predicted"/>
<accession>A0A1M5IYT3</accession>
<gene>
    <name evidence="2" type="ORF">SAMN05444362_12161</name>
</gene>
<reference evidence="3" key="1">
    <citation type="submission" date="2016-11" db="EMBL/GenBank/DDBJ databases">
        <authorList>
            <person name="Varghese N."/>
            <person name="Submissions S."/>
        </authorList>
    </citation>
    <scope>NUCLEOTIDE SEQUENCE [LARGE SCALE GENOMIC DNA]</scope>
    <source>
        <strain evidence="3">DSM 27370</strain>
    </source>
</reference>
<organism evidence="2 3">
    <name type="scientific">Dysgonomonas macrotermitis</name>
    <dbReference type="NCBI Taxonomy" id="1346286"/>
    <lineage>
        <taxon>Bacteria</taxon>
        <taxon>Pseudomonadati</taxon>
        <taxon>Bacteroidota</taxon>
        <taxon>Bacteroidia</taxon>
        <taxon>Bacteroidales</taxon>
        <taxon>Dysgonomonadaceae</taxon>
        <taxon>Dysgonomonas</taxon>
    </lineage>
</organism>
<evidence type="ECO:0000313" key="3">
    <source>
        <dbReference type="Proteomes" id="UP000184480"/>
    </source>
</evidence>
<evidence type="ECO:0000313" key="2">
    <source>
        <dbReference type="EMBL" id="SHG33466.1"/>
    </source>
</evidence>
<keyword evidence="3" id="KW-1185">Reference proteome</keyword>